<evidence type="ECO:0000256" key="1">
    <source>
        <dbReference type="SAM" id="MobiDB-lite"/>
    </source>
</evidence>
<name>A0A147IT36_9SPHN</name>
<dbReference type="Proteomes" id="UP000074072">
    <property type="component" value="Unassembled WGS sequence"/>
</dbReference>
<comment type="caution">
    <text evidence="2">The sequence shown here is derived from an EMBL/GenBank/DDBJ whole genome shotgun (WGS) entry which is preliminary data.</text>
</comment>
<dbReference type="NCBIfam" id="TIGR01725">
    <property type="entry name" value="phge_HK97_gp10"/>
    <property type="match status" value="1"/>
</dbReference>
<evidence type="ECO:0008006" key="4">
    <source>
        <dbReference type="Google" id="ProtNLM"/>
    </source>
</evidence>
<reference evidence="2 3" key="1">
    <citation type="journal article" date="2016" name="Front. Microbiol.">
        <title>Genomic Resource of Rice Seed Associated Bacteria.</title>
        <authorList>
            <person name="Midha S."/>
            <person name="Bansal K."/>
            <person name="Sharma S."/>
            <person name="Kumar N."/>
            <person name="Patil P.P."/>
            <person name="Chaudhry V."/>
            <person name="Patil P.B."/>
        </authorList>
    </citation>
    <scope>NUCLEOTIDE SEQUENCE [LARGE SCALE GENOMIC DNA]</scope>
    <source>
        <strain evidence="2 3">SB4</strain>
    </source>
</reference>
<evidence type="ECO:0000313" key="3">
    <source>
        <dbReference type="Proteomes" id="UP000074072"/>
    </source>
</evidence>
<protein>
    <recommendedName>
        <fullName evidence="4">Phage protein, HK97 gp10 family</fullName>
    </recommendedName>
</protein>
<gene>
    <name evidence="2" type="ORF">SB4_10625</name>
</gene>
<sequence length="150" mass="16258">MITANLRGLAALQDRLESLSKQEATKAGQIANRAGAATLRKEAIKEAPNSPKTSEGETRTRHNKGGTTRQETHGKIVNNIKVKKLKSADPTQVKNAVTIGSRAYHSSFVEFGSIHNAADPFMIRALTNSQQSIIDTIGKVLNKQLIKRGV</sequence>
<accession>A0A147IT36</accession>
<organism evidence="2 3">
    <name type="scientific">Sphingomonas sanguinis</name>
    <dbReference type="NCBI Taxonomy" id="33051"/>
    <lineage>
        <taxon>Bacteria</taxon>
        <taxon>Pseudomonadati</taxon>
        <taxon>Pseudomonadota</taxon>
        <taxon>Alphaproteobacteria</taxon>
        <taxon>Sphingomonadales</taxon>
        <taxon>Sphingomonadaceae</taxon>
        <taxon>Sphingomonas</taxon>
    </lineage>
</organism>
<dbReference type="RefSeq" id="WP_058752535.1">
    <property type="nucleotide sequence ID" value="NZ_LDTE01000063.1"/>
</dbReference>
<evidence type="ECO:0000313" key="2">
    <source>
        <dbReference type="EMBL" id="KTT98694.1"/>
    </source>
</evidence>
<dbReference type="EMBL" id="LDTE01000063">
    <property type="protein sequence ID" value="KTT98694.1"/>
    <property type="molecule type" value="Genomic_DNA"/>
</dbReference>
<dbReference type="PATRIC" id="fig|33051.4.peg.2877"/>
<proteinExistence type="predicted"/>
<dbReference type="AlphaFoldDB" id="A0A147IT36"/>
<dbReference type="Pfam" id="PF04883">
    <property type="entry name" value="HK97-gp10_like"/>
    <property type="match status" value="1"/>
</dbReference>
<feature type="region of interest" description="Disordered" evidence="1">
    <location>
        <begin position="43"/>
        <end position="73"/>
    </location>
</feature>
<dbReference type="InterPro" id="IPR010064">
    <property type="entry name" value="HK97-gp10_tail"/>
</dbReference>